<dbReference type="EMBL" id="JRHC01000005">
    <property type="protein sequence ID" value="KJF42489.1"/>
    <property type="molecule type" value="Genomic_DNA"/>
</dbReference>
<dbReference type="PIRSF" id="PIRSF016599">
    <property type="entry name" value="Xaa-His_dipept"/>
    <property type="match status" value="1"/>
</dbReference>
<sequence>MSVEIKNLEPQNVWEIFSEMTQIPRPSNHEEQIQNWAVSFGEKLGLETIKDDAGNVIIKKPATPGMENRKTVVLQGHLDMVPQKNSDKVHDFQNDPIEAFVDGDWVTANGTTLGADNGIGSAAAMAVLASKTLKHGPIEVLLTATEETGMDGANGLKAGMLDAEILINTDSEDEGELYVGCAGGEDVNITFNYTEEEVPLGFVALQLSVTGLKGGHSGMDIILGRGNSIKTFFRIINAAEELGVRLASIDGGSLRNAIPREAFGVVVVEEAKVAEFIALVDEIADDVKAELAATEPDIDIAVEQTEMPETLIDAATQKNVTKAVVACPNGVIRMSDSMKGLVETSTNLAILKSDAKSKTINGGCLMRSSVDSAKDELGTRLKAVFELAGAEVTLSGAYPGWKPNMESPILKTMQNVYNEKWGRVPKIMGIHAGLECGILAQNYPHWDMISFGPTIRFPHSPDEKVNIETVKKFWEFLVATLEAIPEK</sequence>
<keyword evidence="6" id="KW-0862">Zinc</keyword>
<dbReference type="RefSeq" id="WP_045032232.1">
    <property type="nucleotide sequence ID" value="NZ_JRHC01000005.1"/>
</dbReference>
<dbReference type="Pfam" id="PF01546">
    <property type="entry name" value="Peptidase_M20"/>
    <property type="match status" value="1"/>
</dbReference>
<feature type="domain" description="Peptidase M20 dimerisation" evidence="18">
    <location>
        <begin position="210"/>
        <end position="293"/>
    </location>
</feature>
<dbReference type="STRING" id="1544798.LH29_18215"/>
<reference evidence="19 20" key="1">
    <citation type="submission" date="2014-09" db="EMBL/GenBank/DDBJ databases">
        <title>Draft Genome Sequence of Draconibacterium sp. JN14CK-3.</title>
        <authorList>
            <person name="Dong C."/>
            <person name="Lai Q."/>
            <person name="Shao Z."/>
        </authorList>
    </citation>
    <scope>NUCLEOTIDE SEQUENCE [LARGE SCALE GENOMIC DNA]</scope>
    <source>
        <strain evidence="19 20">JN14CK-3</strain>
    </source>
</reference>
<dbReference type="GO" id="GO:0070573">
    <property type="term" value="F:metallodipeptidase activity"/>
    <property type="evidence" value="ECO:0007669"/>
    <property type="project" value="TreeGrafter"/>
</dbReference>
<dbReference type="MEROPS" id="M20.012"/>
<keyword evidence="20" id="KW-1185">Reference proteome</keyword>
<keyword evidence="8" id="KW-0170">Cobalt</keyword>
<dbReference type="GO" id="GO:0006508">
    <property type="term" value="P:proteolysis"/>
    <property type="evidence" value="ECO:0007669"/>
    <property type="project" value="UniProtKB-KW"/>
</dbReference>
<comment type="caution">
    <text evidence="19">The sequence shown here is derived from an EMBL/GenBank/DDBJ whole genome shotgun (WGS) entry which is preliminary data.</text>
</comment>
<dbReference type="GO" id="GO:0005829">
    <property type="term" value="C:cytosol"/>
    <property type="evidence" value="ECO:0007669"/>
    <property type="project" value="TreeGrafter"/>
</dbReference>
<evidence type="ECO:0000256" key="15">
    <source>
        <dbReference type="ARBA" id="ARBA00076004"/>
    </source>
</evidence>
<evidence type="ECO:0000259" key="18">
    <source>
        <dbReference type="Pfam" id="PF07687"/>
    </source>
</evidence>
<evidence type="ECO:0000256" key="5">
    <source>
        <dbReference type="ARBA" id="ARBA00022801"/>
    </source>
</evidence>
<name>A0A0D8J6T7_9BACT</name>
<evidence type="ECO:0000313" key="20">
    <source>
        <dbReference type="Proteomes" id="UP000032544"/>
    </source>
</evidence>
<dbReference type="Proteomes" id="UP000032544">
    <property type="component" value="Unassembled WGS sequence"/>
</dbReference>
<dbReference type="FunFam" id="3.40.630.10:FF:000015">
    <property type="entry name" value="Aminoacyl-histidine dipeptidase PepD"/>
    <property type="match status" value="1"/>
</dbReference>
<evidence type="ECO:0000256" key="7">
    <source>
        <dbReference type="ARBA" id="ARBA00023049"/>
    </source>
</evidence>
<dbReference type="PRINTS" id="PR00934">
    <property type="entry name" value="XHISDIPTASE"/>
</dbReference>
<protein>
    <recommendedName>
        <fullName evidence="13">Cytosol non-specific dipeptidase</fullName>
        <ecNumber evidence="10">3.4.13.18</ecNumber>
    </recommendedName>
    <alternativeName>
        <fullName evidence="16">Aminoacyl-histidine dipeptidase</fullName>
    </alternativeName>
    <alternativeName>
        <fullName evidence="15">Beta-alanyl-histidine dipeptidase</fullName>
    </alternativeName>
    <alternativeName>
        <fullName evidence="14">Carnosinase</fullName>
    </alternativeName>
    <alternativeName>
        <fullName evidence="11">Peptidase D</fullName>
    </alternativeName>
    <alternativeName>
        <fullName evidence="17">Xaa-His dipeptidase</fullName>
    </alternativeName>
</protein>
<evidence type="ECO:0000256" key="3">
    <source>
        <dbReference type="ARBA" id="ARBA00022670"/>
    </source>
</evidence>
<dbReference type="NCBIfam" id="TIGR01893">
    <property type="entry name" value="aa-his-dipept"/>
    <property type="match status" value="1"/>
</dbReference>
<evidence type="ECO:0000256" key="6">
    <source>
        <dbReference type="ARBA" id="ARBA00022833"/>
    </source>
</evidence>
<gene>
    <name evidence="19" type="ORF">LH29_18215</name>
</gene>
<evidence type="ECO:0000256" key="2">
    <source>
        <dbReference type="ARBA" id="ARBA00001947"/>
    </source>
</evidence>
<dbReference type="PANTHER" id="PTHR43501:SF1">
    <property type="entry name" value="CYTOSOL NON-SPECIFIC DIPEPTIDASE"/>
    <property type="match status" value="1"/>
</dbReference>
<dbReference type="AlphaFoldDB" id="A0A0D8J6T7"/>
<organism evidence="19 20">
    <name type="scientific">Draconibacterium sediminis</name>
    <dbReference type="NCBI Taxonomy" id="1544798"/>
    <lineage>
        <taxon>Bacteria</taxon>
        <taxon>Pseudomonadati</taxon>
        <taxon>Bacteroidota</taxon>
        <taxon>Bacteroidia</taxon>
        <taxon>Marinilabiliales</taxon>
        <taxon>Prolixibacteraceae</taxon>
        <taxon>Draconibacterium</taxon>
    </lineage>
</organism>
<evidence type="ECO:0000313" key="19">
    <source>
        <dbReference type="EMBL" id="KJF42489.1"/>
    </source>
</evidence>
<dbReference type="EC" id="3.4.13.18" evidence="10"/>
<dbReference type="InterPro" id="IPR011650">
    <property type="entry name" value="Peptidase_M20_dimer"/>
</dbReference>
<keyword evidence="4" id="KW-0479">Metal-binding</keyword>
<dbReference type="FunFam" id="3.40.630.10:FF:000018">
    <property type="entry name" value="Aminoacyl-histidine dipeptidase PepD"/>
    <property type="match status" value="1"/>
</dbReference>
<comment type="similarity">
    <text evidence="12">Belongs to the peptidase M20C family.</text>
</comment>
<evidence type="ECO:0000256" key="11">
    <source>
        <dbReference type="ARBA" id="ARBA00044252"/>
    </source>
</evidence>
<evidence type="ECO:0000256" key="17">
    <source>
        <dbReference type="ARBA" id="ARBA00078074"/>
    </source>
</evidence>
<evidence type="ECO:0000256" key="4">
    <source>
        <dbReference type="ARBA" id="ARBA00022723"/>
    </source>
</evidence>
<evidence type="ECO:0000256" key="10">
    <source>
        <dbReference type="ARBA" id="ARBA00038976"/>
    </source>
</evidence>
<dbReference type="GO" id="GO:0046872">
    <property type="term" value="F:metal ion binding"/>
    <property type="evidence" value="ECO:0007669"/>
    <property type="project" value="UniProtKB-KW"/>
</dbReference>
<comment type="catalytic activity">
    <reaction evidence="9">
        <text>Hydrolysis of dipeptides, preferentially hydrophobic dipeptides including prolyl amino acids.</text>
        <dbReference type="EC" id="3.4.13.18"/>
    </reaction>
</comment>
<comment type="cofactor">
    <cofactor evidence="2">
        <name>Zn(2+)</name>
        <dbReference type="ChEBI" id="CHEBI:29105"/>
    </cofactor>
</comment>
<comment type="cofactor">
    <cofactor evidence="1">
        <name>Co(2+)</name>
        <dbReference type="ChEBI" id="CHEBI:48828"/>
    </cofactor>
</comment>
<dbReference type="InterPro" id="IPR001160">
    <property type="entry name" value="Peptidase_M20C"/>
</dbReference>
<dbReference type="Pfam" id="PF07687">
    <property type="entry name" value="M20_dimer"/>
    <property type="match status" value="1"/>
</dbReference>
<dbReference type="InterPro" id="IPR002933">
    <property type="entry name" value="Peptidase_M20"/>
</dbReference>
<proteinExistence type="inferred from homology"/>
<accession>A0A0D8J6T7</accession>
<evidence type="ECO:0000256" key="12">
    <source>
        <dbReference type="ARBA" id="ARBA00061423"/>
    </source>
</evidence>
<evidence type="ECO:0000256" key="13">
    <source>
        <dbReference type="ARBA" id="ARBA00071271"/>
    </source>
</evidence>
<dbReference type="PATRIC" id="fig|1544798.3.peg.3813"/>
<dbReference type="CDD" id="cd03890">
    <property type="entry name" value="M20_pepD"/>
    <property type="match status" value="1"/>
</dbReference>
<dbReference type="Gene3D" id="3.40.630.10">
    <property type="entry name" value="Zn peptidases"/>
    <property type="match status" value="2"/>
</dbReference>
<keyword evidence="3" id="KW-0645">Protease</keyword>
<evidence type="ECO:0000256" key="9">
    <source>
        <dbReference type="ARBA" id="ARBA00036421"/>
    </source>
</evidence>
<evidence type="ECO:0000256" key="1">
    <source>
        <dbReference type="ARBA" id="ARBA00001941"/>
    </source>
</evidence>
<evidence type="ECO:0000256" key="16">
    <source>
        <dbReference type="ARBA" id="ARBA00077688"/>
    </source>
</evidence>
<keyword evidence="5" id="KW-0378">Hydrolase</keyword>
<dbReference type="SUPFAM" id="SSF53187">
    <property type="entry name" value="Zn-dependent exopeptidases"/>
    <property type="match status" value="1"/>
</dbReference>
<evidence type="ECO:0000256" key="14">
    <source>
        <dbReference type="ARBA" id="ARBA00075285"/>
    </source>
</evidence>
<dbReference type="PANTHER" id="PTHR43501">
    <property type="entry name" value="CYTOSOL NON-SPECIFIC DIPEPTIDASE"/>
    <property type="match status" value="1"/>
</dbReference>
<evidence type="ECO:0000256" key="8">
    <source>
        <dbReference type="ARBA" id="ARBA00023285"/>
    </source>
</evidence>
<keyword evidence="7" id="KW-0482">Metalloprotease</keyword>
<dbReference type="OrthoDB" id="9773892at2"/>